<evidence type="ECO:0000256" key="1">
    <source>
        <dbReference type="ARBA" id="ARBA00004173"/>
    </source>
</evidence>
<comment type="subcellular location">
    <subcellularLocation>
        <location evidence="1">Mitochondrion</location>
    </subcellularLocation>
</comment>
<name>A0A1E3IRQ2_9TREE</name>
<evidence type="ECO:0000256" key="4">
    <source>
        <dbReference type="ARBA" id="ARBA00049984"/>
    </source>
</evidence>
<dbReference type="Proteomes" id="UP000094043">
    <property type="component" value="Chromosome 2"/>
</dbReference>
<dbReference type="EMBL" id="CP143785">
    <property type="protein sequence ID" value="WVN86901.1"/>
    <property type="molecule type" value="Genomic_DNA"/>
</dbReference>
<evidence type="ECO:0000313" key="6">
    <source>
        <dbReference type="Proteomes" id="UP000094043"/>
    </source>
</evidence>
<dbReference type="VEuPathDB" id="FungiDB:L203_01327"/>
<sequence>MAFILKHAHTIRPLTRPTAVSYPQYTAVLSFRRHLQNIIAPEQDSSSPRLTVKKLTPRGLILSDDLVIRGGTILHSGKALLWDVDPPKQLPPGTRGALEKAWEGWESDRFAVFDLLVPRPEILLFGTGQRVWPVPTRIRDYISSLGIQLDVMDSRNAASTYNLLVEEGRVVAAALCPLEPIDPRTGNAR</sequence>
<evidence type="ECO:0000256" key="2">
    <source>
        <dbReference type="ARBA" id="ARBA00021776"/>
    </source>
</evidence>
<dbReference type="InterPro" id="IPR036748">
    <property type="entry name" value="MTH938-like_sf"/>
</dbReference>
<evidence type="ECO:0000256" key="3">
    <source>
        <dbReference type="ARBA" id="ARBA00023128"/>
    </source>
</evidence>
<dbReference type="GO" id="GO:0005743">
    <property type="term" value="C:mitochondrial inner membrane"/>
    <property type="evidence" value="ECO:0007669"/>
    <property type="project" value="TreeGrafter"/>
</dbReference>
<dbReference type="PANTHER" id="PTHR21192">
    <property type="entry name" value="NUCLEAR PROTEIN E3-3"/>
    <property type="match status" value="1"/>
</dbReference>
<keyword evidence="3" id="KW-0496">Mitochondrion</keyword>
<dbReference type="RefSeq" id="XP_066067601.1">
    <property type="nucleotide sequence ID" value="XM_066211504.1"/>
</dbReference>
<dbReference type="GeneID" id="91086287"/>
<keyword evidence="6" id="KW-1185">Reference proteome</keyword>
<dbReference type="SUPFAM" id="SSF64076">
    <property type="entry name" value="MTH938-like"/>
    <property type="match status" value="1"/>
</dbReference>
<dbReference type="GO" id="GO:0032981">
    <property type="term" value="P:mitochondrial respiratory chain complex I assembly"/>
    <property type="evidence" value="ECO:0007669"/>
    <property type="project" value="InterPro"/>
</dbReference>
<evidence type="ECO:0000313" key="5">
    <source>
        <dbReference type="EMBL" id="WVN86901.1"/>
    </source>
</evidence>
<proteinExistence type="inferred from homology"/>
<dbReference type="InterPro" id="IPR034095">
    <property type="entry name" value="NDUF3"/>
</dbReference>
<dbReference type="CDD" id="cd05125">
    <property type="entry name" value="Mth938_2P1-like"/>
    <property type="match status" value="1"/>
</dbReference>
<dbReference type="KEGG" id="cdep:91086287"/>
<comment type="similarity">
    <text evidence="4">Belongs to the NDUFAF3 family.</text>
</comment>
<dbReference type="AlphaFoldDB" id="A0A1E3IRQ2"/>
<gene>
    <name evidence="5" type="ORF">L203_102075</name>
</gene>
<dbReference type="Gene3D" id="3.40.1230.10">
    <property type="entry name" value="MTH938-like"/>
    <property type="match status" value="1"/>
</dbReference>
<accession>A0A1E3IRQ2</accession>
<reference evidence="5" key="1">
    <citation type="submission" date="2016-06" db="EMBL/GenBank/DDBJ databases">
        <authorList>
            <person name="Cuomo C."/>
            <person name="Litvintseva A."/>
            <person name="Heitman J."/>
            <person name="Chen Y."/>
            <person name="Sun S."/>
            <person name="Springer D."/>
            <person name="Dromer F."/>
            <person name="Young S."/>
            <person name="Zeng Q."/>
            <person name="Chapman S."/>
            <person name="Gujja S."/>
            <person name="Saif S."/>
            <person name="Birren B."/>
        </authorList>
    </citation>
    <scope>NUCLEOTIDE SEQUENCE</scope>
    <source>
        <strain evidence="5">CBS 7841</strain>
    </source>
</reference>
<dbReference type="PANTHER" id="PTHR21192:SF2">
    <property type="entry name" value="NADH DEHYDROGENASE [UBIQUINONE] 1 ALPHA SUBCOMPLEX ASSEMBLY FACTOR 3"/>
    <property type="match status" value="1"/>
</dbReference>
<dbReference type="InterPro" id="IPR007523">
    <property type="entry name" value="NDUFAF3/AAMDC"/>
</dbReference>
<protein>
    <recommendedName>
        <fullName evidence="2">NADH dehydrogenase [ubiquinone] 1 alpha subcomplex assembly factor 3</fullName>
    </recommendedName>
</protein>
<reference evidence="5" key="3">
    <citation type="submission" date="2024-01" db="EMBL/GenBank/DDBJ databases">
        <authorList>
            <person name="Coelho M.A."/>
            <person name="David-Palma M."/>
            <person name="Shea T."/>
            <person name="Sun S."/>
            <person name="Cuomo C.A."/>
            <person name="Heitman J."/>
        </authorList>
    </citation>
    <scope>NUCLEOTIDE SEQUENCE</scope>
    <source>
        <strain evidence="5">CBS 7841</strain>
    </source>
</reference>
<dbReference type="FunFam" id="3.40.1230.10:FF:000009">
    <property type="entry name" value="Unplaced genomic scaffold supercont2.10, whole genome shotgun sequence"/>
    <property type="match status" value="1"/>
</dbReference>
<organism evidence="5 6">
    <name type="scientific">Cryptococcus depauperatus CBS 7841</name>
    <dbReference type="NCBI Taxonomy" id="1295531"/>
    <lineage>
        <taxon>Eukaryota</taxon>
        <taxon>Fungi</taxon>
        <taxon>Dikarya</taxon>
        <taxon>Basidiomycota</taxon>
        <taxon>Agaricomycotina</taxon>
        <taxon>Tremellomycetes</taxon>
        <taxon>Tremellales</taxon>
        <taxon>Cryptococcaceae</taxon>
        <taxon>Cryptococcus</taxon>
    </lineage>
</organism>
<dbReference type="Pfam" id="PF04430">
    <property type="entry name" value="DUF498"/>
    <property type="match status" value="1"/>
</dbReference>
<reference evidence="5" key="2">
    <citation type="journal article" date="2022" name="Elife">
        <title>Obligate sexual reproduction of a homothallic fungus closely related to the Cryptococcus pathogenic species complex.</title>
        <authorList>
            <person name="Passer A.R."/>
            <person name="Clancey S.A."/>
            <person name="Shea T."/>
            <person name="David-Palma M."/>
            <person name="Averette A.F."/>
            <person name="Boekhout T."/>
            <person name="Porcel B.M."/>
            <person name="Nowrousian M."/>
            <person name="Cuomo C.A."/>
            <person name="Sun S."/>
            <person name="Heitman J."/>
            <person name="Coelho M.A."/>
        </authorList>
    </citation>
    <scope>NUCLEOTIDE SEQUENCE</scope>
    <source>
        <strain evidence="5">CBS 7841</strain>
    </source>
</reference>
<dbReference type="OrthoDB" id="20681at2759"/>